<accession>A0A7J7K689</accession>
<dbReference type="GO" id="GO:0071006">
    <property type="term" value="C:U2-type catalytic step 1 spliceosome"/>
    <property type="evidence" value="ECO:0007669"/>
    <property type="project" value="TreeGrafter"/>
</dbReference>
<dbReference type="PANTHER" id="PTHR12111:SF1">
    <property type="entry name" value="SPLICING FACTOR YJU2"/>
    <property type="match status" value="1"/>
</dbReference>
<dbReference type="EMBL" id="VXIV02001242">
    <property type="protein sequence ID" value="KAF6033767.1"/>
    <property type="molecule type" value="Genomic_DNA"/>
</dbReference>
<protein>
    <submittedName>
        <fullName evidence="1">CCDC94</fullName>
    </submittedName>
</protein>
<dbReference type="InterPro" id="IPR007590">
    <property type="entry name" value="Saf4/Yju2"/>
</dbReference>
<keyword evidence="2" id="KW-1185">Reference proteome</keyword>
<reference evidence="1" key="1">
    <citation type="submission" date="2020-06" db="EMBL/GenBank/DDBJ databases">
        <title>Draft genome of Bugula neritina, a colonial animal packing powerful symbionts and potential medicines.</title>
        <authorList>
            <person name="Rayko M."/>
        </authorList>
    </citation>
    <scope>NUCLEOTIDE SEQUENCE [LARGE SCALE GENOMIC DNA]</scope>
    <source>
        <strain evidence="1">Kwan_BN1</strain>
    </source>
</reference>
<proteinExistence type="predicted"/>
<dbReference type="Pfam" id="PF04502">
    <property type="entry name" value="Saf4_Yju2"/>
    <property type="match status" value="1"/>
</dbReference>
<comment type="caution">
    <text evidence="1">The sequence shown here is derived from an EMBL/GenBank/DDBJ whole genome shotgun (WGS) entry which is preliminary data.</text>
</comment>
<evidence type="ECO:0000313" key="1">
    <source>
        <dbReference type="EMBL" id="KAF6033767.1"/>
    </source>
</evidence>
<sequence length="68" mass="8092">MTERKTLNRYYPVDYDPAKIPKLKTKQKEQNRLWGIRVMAPFNMRCNTCGDYIYKGKKFNSKKGDSVK</sequence>
<gene>
    <name evidence="1" type="ORF">EB796_007920</name>
</gene>
<name>A0A7J7K689_BUGNE</name>
<dbReference type="PANTHER" id="PTHR12111">
    <property type="entry name" value="SPLICING FACTOR YJU2"/>
    <property type="match status" value="1"/>
</dbReference>
<evidence type="ECO:0000313" key="2">
    <source>
        <dbReference type="Proteomes" id="UP000593567"/>
    </source>
</evidence>
<dbReference type="OrthoDB" id="674963at2759"/>
<organism evidence="1 2">
    <name type="scientific">Bugula neritina</name>
    <name type="common">Brown bryozoan</name>
    <name type="synonym">Sertularia neritina</name>
    <dbReference type="NCBI Taxonomy" id="10212"/>
    <lineage>
        <taxon>Eukaryota</taxon>
        <taxon>Metazoa</taxon>
        <taxon>Spiralia</taxon>
        <taxon>Lophotrochozoa</taxon>
        <taxon>Bryozoa</taxon>
        <taxon>Gymnolaemata</taxon>
        <taxon>Cheilostomatida</taxon>
        <taxon>Flustrina</taxon>
        <taxon>Buguloidea</taxon>
        <taxon>Bugulidae</taxon>
        <taxon>Bugula</taxon>
    </lineage>
</organism>
<dbReference type="AlphaFoldDB" id="A0A7J7K689"/>
<dbReference type="GO" id="GO:0000398">
    <property type="term" value="P:mRNA splicing, via spliceosome"/>
    <property type="evidence" value="ECO:0007669"/>
    <property type="project" value="InterPro"/>
</dbReference>
<dbReference type="Proteomes" id="UP000593567">
    <property type="component" value="Unassembled WGS sequence"/>
</dbReference>